<dbReference type="RefSeq" id="WP_071907153.1">
    <property type="nucleotide sequence ID" value="NZ_LT607756.1"/>
</dbReference>
<dbReference type="GO" id="GO:0032259">
    <property type="term" value="P:methylation"/>
    <property type="evidence" value="ECO:0007669"/>
    <property type="project" value="UniProtKB-KW"/>
</dbReference>
<comment type="catalytic activity">
    <reaction evidence="6">
        <text>a 2'-deoxyadenosine in DNA + S-adenosyl-L-methionine = an N(6)-methyl-2'-deoxyadenosine in DNA + S-adenosyl-L-homocysteine + H(+)</text>
        <dbReference type="Rhea" id="RHEA:15197"/>
        <dbReference type="Rhea" id="RHEA-COMP:12418"/>
        <dbReference type="Rhea" id="RHEA-COMP:12419"/>
        <dbReference type="ChEBI" id="CHEBI:15378"/>
        <dbReference type="ChEBI" id="CHEBI:57856"/>
        <dbReference type="ChEBI" id="CHEBI:59789"/>
        <dbReference type="ChEBI" id="CHEBI:90615"/>
        <dbReference type="ChEBI" id="CHEBI:90616"/>
        <dbReference type="EC" id="2.1.1.72"/>
    </reaction>
</comment>
<dbReference type="EMBL" id="LT607756">
    <property type="protein sequence ID" value="SCG86053.1"/>
    <property type="molecule type" value="Genomic_DNA"/>
</dbReference>
<dbReference type="PIRSF" id="PIRSF000398">
    <property type="entry name" value="M_m6A_EcoRV"/>
    <property type="match status" value="1"/>
</dbReference>
<dbReference type="GeneID" id="30412339"/>
<evidence type="ECO:0000256" key="3">
    <source>
        <dbReference type="ARBA" id="ARBA00022603"/>
    </source>
</evidence>
<dbReference type="Gene3D" id="1.10.1020.10">
    <property type="entry name" value="Adenine-specific Methyltransferase, Domain 2"/>
    <property type="match status" value="1"/>
</dbReference>
<comment type="similarity">
    <text evidence="1">Belongs to the N(4)/N(6)-methyltransferase family.</text>
</comment>
<evidence type="ECO:0000256" key="1">
    <source>
        <dbReference type="ARBA" id="ARBA00006594"/>
    </source>
</evidence>
<dbReference type="InterPro" id="IPR012327">
    <property type="entry name" value="MeTrfase_D12"/>
</dbReference>
<dbReference type="PANTHER" id="PTHR30481:SF3">
    <property type="entry name" value="DNA ADENINE METHYLASE"/>
    <property type="match status" value="1"/>
</dbReference>
<evidence type="ECO:0000256" key="5">
    <source>
        <dbReference type="ARBA" id="ARBA00022691"/>
    </source>
</evidence>
<dbReference type="PRINTS" id="PR00505">
    <property type="entry name" value="D12N6MTFRASE"/>
</dbReference>
<dbReference type="InterPro" id="IPR029063">
    <property type="entry name" value="SAM-dependent_MTases_sf"/>
</dbReference>
<dbReference type="REBASE" id="160314">
    <property type="entry name" value="M.McuBSORF1498P"/>
</dbReference>
<accession>A0A1D3L3C3</accession>
<proteinExistence type="inferred from homology"/>
<dbReference type="Proteomes" id="UP000094707">
    <property type="component" value="Chromosome I"/>
</dbReference>
<dbReference type="NCBIfam" id="TIGR00571">
    <property type="entry name" value="dam"/>
    <property type="match status" value="1"/>
</dbReference>
<dbReference type="PROSITE" id="PS00092">
    <property type="entry name" value="N6_MTASE"/>
    <property type="match status" value="1"/>
</dbReference>
<reference evidence="7 8" key="1">
    <citation type="submission" date="2016-08" db="EMBL/GenBank/DDBJ databases">
        <authorList>
            <person name="Seilhamer J.J."/>
        </authorList>
    </citation>
    <scope>NUCLEOTIDE SEQUENCE [LARGE SCALE GENOMIC DNA]</scope>
    <source>
        <strain evidence="7">Buetzberg</strain>
    </source>
</reference>
<dbReference type="EC" id="2.1.1.72" evidence="2"/>
<evidence type="ECO:0000256" key="4">
    <source>
        <dbReference type="ARBA" id="ARBA00022679"/>
    </source>
</evidence>
<name>A0A1D3L3C3_9EURY</name>
<dbReference type="GO" id="GO:1904047">
    <property type="term" value="F:S-adenosyl-L-methionine binding"/>
    <property type="evidence" value="ECO:0007669"/>
    <property type="project" value="TreeGrafter"/>
</dbReference>
<dbReference type="Pfam" id="PF02086">
    <property type="entry name" value="MethyltransfD12"/>
    <property type="match status" value="1"/>
</dbReference>
<organism evidence="7 8">
    <name type="scientific">Methanobacterium congolense</name>
    <dbReference type="NCBI Taxonomy" id="118062"/>
    <lineage>
        <taxon>Archaea</taxon>
        <taxon>Methanobacteriati</taxon>
        <taxon>Methanobacteriota</taxon>
        <taxon>Methanomada group</taxon>
        <taxon>Methanobacteria</taxon>
        <taxon>Methanobacteriales</taxon>
        <taxon>Methanobacteriaceae</taxon>
        <taxon>Methanobacterium</taxon>
    </lineage>
</organism>
<keyword evidence="8" id="KW-1185">Reference proteome</keyword>
<keyword evidence="3 7" id="KW-0489">Methyltransferase</keyword>
<keyword evidence="5" id="KW-0949">S-adenosyl-L-methionine</keyword>
<protein>
    <recommendedName>
        <fullName evidence="2">site-specific DNA-methyltransferase (adenine-specific)</fullName>
        <ecNumber evidence="2">2.1.1.72</ecNumber>
    </recommendedName>
</protein>
<dbReference type="AlphaFoldDB" id="A0A1D3L3C3"/>
<dbReference type="InterPro" id="IPR023095">
    <property type="entry name" value="Ade_MeTrfase_dom_2"/>
</dbReference>
<keyword evidence="4 7" id="KW-0808">Transferase</keyword>
<sequence length="319" mass="37537">MDVKSMKPSNVEVLYVKPFLKWVGGKKQLLHEFDKRMPLHIKGERVIKRYVEPFVGGGAMFFFLKRNYRVEESFLFDVNPELILSYQVVKRDCSALINVLLEMEEEHLSKDEKGRKENYYRIRDAYNLQMQGFDYEHYSKEWVERAAYIIFLNRTCFNGLFRQNKKGEFNVPFGRYKNPRVCNEENLIGVSKALDDTEIFCSDFTRSGSYIEEGSFVYFDPPYRPLNSTSNFTAYSKNGFDDVDQIKLADFFERMDDKGAYLMMSNSDPKNENPNDKFFDRLYRSYKIDSVPAKRNINCDGSKRGKLNELIITNYSLTS</sequence>
<evidence type="ECO:0000256" key="2">
    <source>
        <dbReference type="ARBA" id="ARBA00011900"/>
    </source>
</evidence>
<dbReference type="InterPro" id="IPR002052">
    <property type="entry name" value="DNA_methylase_N6_adenine_CS"/>
</dbReference>
<gene>
    <name evidence="7" type="primary">mjaIIIM</name>
    <name evidence="7" type="ORF">MCBB_1498</name>
</gene>
<dbReference type="SUPFAM" id="SSF53335">
    <property type="entry name" value="S-adenosyl-L-methionine-dependent methyltransferases"/>
    <property type="match status" value="1"/>
</dbReference>
<dbReference type="Gene3D" id="3.40.50.150">
    <property type="entry name" value="Vaccinia Virus protein VP39"/>
    <property type="match status" value="1"/>
</dbReference>
<evidence type="ECO:0000313" key="7">
    <source>
        <dbReference type="EMBL" id="SCG86053.1"/>
    </source>
</evidence>
<dbReference type="KEGG" id="mcub:MCBB_1498"/>
<evidence type="ECO:0000313" key="8">
    <source>
        <dbReference type="Proteomes" id="UP000094707"/>
    </source>
</evidence>
<dbReference type="STRING" id="118062.MCBB_1498"/>
<dbReference type="InterPro" id="IPR012263">
    <property type="entry name" value="M_m6A_EcoRV"/>
</dbReference>
<evidence type="ECO:0000256" key="6">
    <source>
        <dbReference type="ARBA" id="ARBA00047942"/>
    </source>
</evidence>
<dbReference type="PANTHER" id="PTHR30481">
    <property type="entry name" value="DNA ADENINE METHYLASE"/>
    <property type="match status" value="1"/>
</dbReference>
<dbReference type="GO" id="GO:0009007">
    <property type="term" value="F:site-specific DNA-methyltransferase (adenine-specific) activity"/>
    <property type="evidence" value="ECO:0007669"/>
    <property type="project" value="UniProtKB-EC"/>
</dbReference>
<dbReference type="PATRIC" id="fig|129848.4.peg.1526"/>
<dbReference type="GO" id="GO:0009307">
    <property type="term" value="P:DNA restriction-modification system"/>
    <property type="evidence" value="ECO:0007669"/>
    <property type="project" value="InterPro"/>
</dbReference>
<dbReference type="GO" id="GO:0006298">
    <property type="term" value="P:mismatch repair"/>
    <property type="evidence" value="ECO:0007669"/>
    <property type="project" value="TreeGrafter"/>
</dbReference>
<dbReference type="GO" id="GO:0043565">
    <property type="term" value="F:sequence-specific DNA binding"/>
    <property type="evidence" value="ECO:0007669"/>
    <property type="project" value="TreeGrafter"/>
</dbReference>